<accession>A0AAE3M607</accession>
<dbReference type="RefSeq" id="WP_301191040.1">
    <property type="nucleotide sequence ID" value="NZ_JAPDPJ010000030.1"/>
</dbReference>
<dbReference type="Gene3D" id="3.40.50.2000">
    <property type="entry name" value="Glycogen Phosphorylase B"/>
    <property type="match status" value="2"/>
</dbReference>
<dbReference type="InterPro" id="IPR001296">
    <property type="entry name" value="Glyco_trans_1"/>
</dbReference>
<dbReference type="Pfam" id="PF13439">
    <property type="entry name" value="Glyco_transf_4"/>
    <property type="match status" value="1"/>
</dbReference>
<keyword evidence="4" id="KW-1185">Reference proteome</keyword>
<feature type="domain" description="Glycosyltransferase subfamily 4-like N-terminal" evidence="2">
    <location>
        <begin position="15"/>
        <end position="171"/>
    </location>
</feature>
<evidence type="ECO:0000313" key="3">
    <source>
        <dbReference type="EMBL" id="MCW3787475.1"/>
    </source>
</evidence>
<organism evidence="3 4">
    <name type="scientific">Plebeiibacterium sediminum</name>
    <dbReference type="NCBI Taxonomy" id="2992112"/>
    <lineage>
        <taxon>Bacteria</taxon>
        <taxon>Pseudomonadati</taxon>
        <taxon>Bacteroidota</taxon>
        <taxon>Bacteroidia</taxon>
        <taxon>Marinilabiliales</taxon>
        <taxon>Marinilabiliaceae</taxon>
        <taxon>Plebeiibacterium</taxon>
    </lineage>
</organism>
<dbReference type="InterPro" id="IPR028098">
    <property type="entry name" value="Glyco_trans_4-like_N"/>
</dbReference>
<gene>
    <name evidence="3" type="ORF">OM075_13425</name>
</gene>
<dbReference type="GO" id="GO:0016757">
    <property type="term" value="F:glycosyltransferase activity"/>
    <property type="evidence" value="ECO:0007669"/>
    <property type="project" value="InterPro"/>
</dbReference>
<sequence length="382" mass="43631">MKRLKILHAIRQGQIGGGESHVLDLVEHLNPFMYESIVLSFTDGPMIKALNVMGIKSYVIYTEKAFSINVWNQVKEVIKREEIDIVHAHGTRALSNVFSSAKYLNIPLIYTVHGWSFHPDQSVIERNLKQRIEKFLTNKCDRVICVSKSNQSDGIERFDLSRSRVIYNAISATKYNYDLQHNNIRNELNIPEDIFLLGYIVRFTNQKDPFTLIHAFNKVVSKYDKVKLLMVGEGDLKIPSVELVKDLNLSDKVIFETFRTDVPAILKAIDVYCLPSLWEGFPIGILEAMAMKVPVVATPVDGNKELINNHITGELFPIKDPKALADIIISLIENPKKRELLSQNAQKYVLENFRVEDQVEKVGDVYQELIVKQSNNIKYASK</sequence>
<name>A0AAE3M607_9BACT</name>
<evidence type="ECO:0000259" key="2">
    <source>
        <dbReference type="Pfam" id="PF13439"/>
    </source>
</evidence>
<evidence type="ECO:0000259" key="1">
    <source>
        <dbReference type="Pfam" id="PF00534"/>
    </source>
</evidence>
<evidence type="ECO:0000313" key="4">
    <source>
        <dbReference type="Proteomes" id="UP001209229"/>
    </source>
</evidence>
<protein>
    <submittedName>
        <fullName evidence="3">Glycosyltransferase family 4 protein</fullName>
    </submittedName>
</protein>
<dbReference type="EMBL" id="JAPDPJ010000030">
    <property type="protein sequence ID" value="MCW3787475.1"/>
    <property type="molecule type" value="Genomic_DNA"/>
</dbReference>
<comment type="caution">
    <text evidence="3">The sequence shown here is derived from an EMBL/GenBank/DDBJ whole genome shotgun (WGS) entry which is preliminary data.</text>
</comment>
<dbReference type="CDD" id="cd03808">
    <property type="entry name" value="GT4_CapM-like"/>
    <property type="match status" value="1"/>
</dbReference>
<dbReference type="Pfam" id="PF00534">
    <property type="entry name" value="Glycos_transf_1"/>
    <property type="match status" value="1"/>
</dbReference>
<dbReference type="Proteomes" id="UP001209229">
    <property type="component" value="Unassembled WGS sequence"/>
</dbReference>
<reference evidence="3" key="1">
    <citation type="submission" date="2022-10" db="EMBL/GenBank/DDBJ databases">
        <authorList>
            <person name="Yu W.X."/>
        </authorList>
    </citation>
    <scope>NUCLEOTIDE SEQUENCE</scope>
    <source>
        <strain evidence="3">AAT</strain>
    </source>
</reference>
<proteinExistence type="predicted"/>
<dbReference type="SUPFAM" id="SSF53756">
    <property type="entry name" value="UDP-Glycosyltransferase/glycogen phosphorylase"/>
    <property type="match status" value="1"/>
</dbReference>
<dbReference type="AlphaFoldDB" id="A0AAE3M607"/>
<dbReference type="PANTHER" id="PTHR12526">
    <property type="entry name" value="GLYCOSYLTRANSFERASE"/>
    <property type="match status" value="1"/>
</dbReference>
<feature type="domain" description="Glycosyl transferase family 1" evidence="1">
    <location>
        <begin position="182"/>
        <end position="347"/>
    </location>
</feature>